<evidence type="ECO:0000313" key="2">
    <source>
        <dbReference type="EMBL" id="NME72240.1"/>
    </source>
</evidence>
<dbReference type="Pfam" id="PF11335">
    <property type="entry name" value="DUF3137"/>
    <property type="match status" value="1"/>
</dbReference>
<gene>
    <name evidence="2" type="ORF">HHU12_30045</name>
</gene>
<keyword evidence="1" id="KW-0812">Transmembrane</keyword>
<keyword evidence="1" id="KW-1133">Transmembrane helix</keyword>
<organism evidence="2 3">
    <name type="scientific">Flammeovirga aprica JL-4</name>
    <dbReference type="NCBI Taxonomy" id="694437"/>
    <lineage>
        <taxon>Bacteria</taxon>
        <taxon>Pseudomonadati</taxon>
        <taxon>Bacteroidota</taxon>
        <taxon>Cytophagia</taxon>
        <taxon>Cytophagales</taxon>
        <taxon>Flammeovirgaceae</taxon>
        <taxon>Flammeovirga</taxon>
    </lineage>
</organism>
<reference evidence="2 3" key="1">
    <citation type="submission" date="2020-04" db="EMBL/GenBank/DDBJ databases">
        <title>Flammeovirga sp. SR4, a novel species isolated from seawater.</title>
        <authorList>
            <person name="Wang X."/>
        </authorList>
    </citation>
    <scope>NUCLEOTIDE SEQUENCE [LARGE SCALE GENOMIC DNA]</scope>
    <source>
        <strain evidence="2 3">ATCC 23126</strain>
    </source>
</reference>
<dbReference type="EMBL" id="JABANE010000145">
    <property type="protein sequence ID" value="NME72240.1"/>
    <property type="molecule type" value="Genomic_DNA"/>
</dbReference>
<evidence type="ECO:0000256" key="1">
    <source>
        <dbReference type="SAM" id="Phobius"/>
    </source>
</evidence>
<keyword evidence="3" id="KW-1185">Reference proteome</keyword>
<dbReference type="RefSeq" id="WP_169660433.1">
    <property type="nucleotide sequence ID" value="NZ_JABANE010000145.1"/>
</dbReference>
<protein>
    <submittedName>
        <fullName evidence="2">DUF3137 domain-containing protein</fullName>
    </submittedName>
</protein>
<evidence type="ECO:0000313" key="3">
    <source>
        <dbReference type="Proteomes" id="UP000576082"/>
    </source>
</evidence>
<keyword evidence="1" id="KW-0472">Membrane</keyword>
<proteinExistence type="predicted"/>
<feature type="transmembrane region" description="Helical" evidence="1">
    <location>
        <begin position="68"/>
        <end position="87"/>
    </location>
</feature>
<name>A0A7X9S0N3_9BACT</name>
<feature type="transmembrane region" description="Helical" evidence="1">
    <location>
        <begin position="27"/>
        <end position="48"/>
    </location>
</feature>
<dbReference type="InterPro" id="IPR021484">
    <property type="entry name" value="DUF3137"/>
</dbReference>
<dbReference type="AlphaFoldDB" id="A0A7X9S0N3"/>
<dbReference type="Proteomes" id="UP000576082">
    <property type="component" value="Unassembled WGS sequence"/>
</dbReference>
<accession>A0A7X9S0N3</accession>
<sequence>MVSKQELQDFLKGKTSLLNKLERKRKIFRFLLVLYIISLVLTICSIIIPLLSSSVREYTGNSFPLDAFLVTIIPLCIFTIVVIIKYVTYANEYANKIAKEAISFIDNTWTIEKKGVIPENIYNDSFLFTTKEYETYEGENLIEGKIKEVNFMCSELKTSYSETRTKIKKGRRVTQVDWHTIFNGLFSCINFNKQFSEMTMVRTKKIKSDTLGLSMINNLENATFNDFFDVYSSDAVEVANILTPAVMEAFVDLAKHYHDEPILFSFSGTRAYGTLSVFDAIYSVPVFKTIYELKELMGFYTFLYTHQVIIEELDQNNELWERVADLKLS</sequence>
<comment type="caution">
    <text evidence="2">The sequence shown here is derived from an EMBL/GenBank/DDBJ whole genome shotgun (WGS) entry which is preliminary data.</text>
</comment>